<proteinExistence type="predicted"/>
<comment type="caution">
    <text evidence="2">The sequence shown here is derived from an EMBL/GenBank/DDBJ whole genome shotgun (WGS) entry which is preliminary data.</text>
</comment>
<keyword evidence="1" id="KW-0472">Membrane</keyword>
<dbReference type="EMBL" id="QXFY01003215">
    <property type="protein sequence ID" value="KAE9287378.1"/>
    <property type="molecule type" value="Genomic_DNA"/>
</dbReference>
<name>A0A6G0QH40_9STRA</name>
<dbReference type="Proteomes" id="UP000486351">
    <property type="component" value="Unassembled WGS sequence"/>
</dbReference>
<evidence type="ECO:0000256" key="1">
    <source>
        <dbReference type="SAM" id="Phobius"/>
    </source>
</evidence>
<gene>
    <name evidence="2" type="ORF">PF008_g26424</name>
</gene>
<dbReference type="AlphaFoldDB" id="A0A6G0QH40"/>
<feature type="transmembrane region" description="Helical" evidence="1">
    <location>
        <begin position="40"/>
        <end position="59"/>
    </location>
</feature>
<evidence type="ECO:0000313" key="2">
    <source>
        <dbReference type="EMBL" id="KAE9287378.1"/>
    </source>
</evidence>
<sequence>MSNTKESGTGDQTPAAYAPFADVESSSNYSLFVDVNRLQVLFGSLVVGAILVGVMLPFASDGVRVRTFESTEMDATEQKKMLDRYNSISGAITALLMKPVDVFLSMVVSVAFLCLATKFSDLGDKRRVLVMGSIAAVGYLMNTGFSSLNVQVISGDIHPMILAADLAVGSSIDDTAQQLSADGFVTTTWSPNFREDTSGNSVLNTIMRNLFVPTENVPTWCNNSDDYTSPFKNIVASYGFPQRSWQQLALSEAVEATASVTMLMNAADNDIPSDDEIPMNQSIATNLAVYALLVSNSFLDWWESTDEAWGTQSPGYVAVKGQSDPLVMADYLNLTIPSSGNVTFLANLHAVVVDYFEKAENASTTDELAKIELSHVDLSETVAFDALTIEIPTQMIGYQEDNSSSENMFYRNLYTYLCNTESCILGQGVQEYTVDGSTTTIAPRVQALAICINDAGGEDLVVDPTYALSNEVLQACDQRSNTSMIIVSVGKRIQGDVFEDGPDQSSYLVGRAGNARMVYSLTVGWLSWSLEDLSDVYDATCATGSGCNGIRFPLTSSDLLLVG</sequence>
<feature type="transmembrane region" description="Helical" evidence="1">
    <location>
        <begin position="91"/>
        <end position="116"/>
    </location>
</feature>
<keyword evidence="1" id="KW-1133">Transmembrane helix</keyword>
<evidence type="ECO:0000313" key="3">
    <source>
        <dbReference type="Proteomes" id="UP000486351"/>
    </source>
</evidence>
<organism evidence="2 3">
    <name type="scientific">Phytophthora fragariae</name>
    <dbReference type="NCBI Taxonomy" id="53985"/>
    <lineage>
        <taxon>Eukaryota</taxon>
        <taxon>Sar</taxon>
        <taxon>Stramenopiles</taxon>
        <taxon>Oomycota</taxon>
        <taxon>Peronosporomycetes</taxon>
        <taxon>Peronosporales</taxon>
        <taxon>Peronosporaceae</taxon>
        <taxon>Phytophthora</taxon>
    </lineage>
</organism>
<feature type="transmembrane region" description="Helical" evidence="1">
    <location>
        <begin position="128"/>
        <end position="148"/>
    </location>
</feature>
<reference evidence="2 3" key="1">
    <citation type="submission" date="2018-09" db="EMBL/GenBank/DDBJ databases">
        <title>Genomic investigation of the strawberry pathogen Phytophthora fragariae indicates pathogenicity is determined by transcriptional variation in three key races.</title>
        <authorList>
            <person name="Adams T.M."/>
            <person name="Armitage A.D."/>
            <person name="Sobczyk M.K."/>
            <person name="Bates H.J."/>
            <person name="Dunwell J.M."/>
            <person name="Nellist C.F."/>
            <person name="Harrison R.J."/>
        </authorList>
    </citation>
    <scope>NUCLEOTIDE SEQUENCE [LARGE SCALE GENOMIC DNA]</scope>
    <source>
        <strain evidence="2 3">NOV-77</strain>
    </source>
</reference>
<protein>
    <submittedName>
        <fullName evidence="2">Uncharacterized protein</fullName>
    </submittedName>
</protein>
<keyword evidence="1" id="KW-0812">Transmembrane</keyword>
<accession>A0A6G0QH40</accession>